<keyword evidence="3" id="KW-1185">Reference proteome</keyword>
<sequence length="248" mass="27137">MDGDVARPREASVLAHTEYGRFAELIERLPPEAWTLPTECAPWDVRLLVAHVVGATEANASPLEMARQLRRGRRGLAIEVDPVSAVQVEHRRRVDPPVLAARFRAAIEDAVRWRARWSRSAGAVPLRVGAPVHETWRLRYLMDAVYTRDVWMHRVDLCRATGQEPALSADHDGRIVADVVADWAARHGRPFVLTLSGPAGGLFARGAGGPELTTDAVEFCRAVSGRQVAPGDEPEGTGARLLATPVPF</sequence>
<dbReference type="Proteomes" id="UP000245639">
    <property type="component" value="Unassembled WGS sequence"/>
</dbReference>
<reference evidence="2 3" key="1">
    <citation type="submission" date="2018-04" db="EMBL/GenBank/DDBJ databases">
        <title>Genomic Encyclopedia of Type Strains, Phase IV (KMG-IV): sequencing the most valuable type-strain genomes for metagenomic binning, comparative biology and taxonomic classification.</title>
        <authorList>
            <person name="Goeker M."/>
        </authorList>
    </citation>
    <scope>NUCLEOTIDE SEQUENCE [LARGE SCALE GENOMIC DNA]</scope>
    <source>
        <strain evidence="2 3">DSM 45771</strain>
    </source>
</reference>
<proteinExistence type="predicted"/>
<dbReference type="InterPro" id="IPR024344">
    <property type="entry name" value="MDMPI_metal-binding"/>
</dbReference>
<gene>
    <name evidence="2" type="ORF">C8D89_113140</name>
</gene>
<accession>A0A2U1F2L3</accession>
<dbReference type="InterPro" id="IPR034660">
    <property type="entry name" value="DinB/YfiT-like"/>
</dbReference>
<dbReference type="Gene3D" id="1.20.120.450">
    <property type="entry name" value="dinb family like domain"/>
    <property type="match status" value="1"/>
</dbReference>
<organism evidence="2 3">
    <name type="scientific">Actinomycetospora cinnamomea</name>
    <dbReference type="NCBI Taxonomy" id="663609"/>
    <lineage>
        <taxon>Bacteria</taxon>
        <taxon>Bacillati</taxon>
        <taxon>Actinomycetota</taxon>
        <taxon>Actinomycetes</taxon>
        <taxon>Pseudonocardiales</taxon>
        <taxon>Pseudonocardiaceae</taxon>
        <taxon>Actinomycetospora</taxon>
    </lineage>
</organism>
<evidence type="ECO:0000313" key="3">
    <source>
        <dbReference type="Proteomes" id="UP000245639"/>
    </source>
</evidence>
<dbReference type="SUPFAM" id="SSF109854">
    <property type="entry name" value="DinB/YfiT-like putative metalloenzymes"/>
    <property type="match status" value="1"/>
</dbReference>
<dbReference type="GO" id="GO:0046872">
    <property type="term" value="F:metal ion binding"/>
    <property type="evidence" value="ECO:0007669"/>
    <property type="project" value="InterPro"/>
</dbReference>
<feature type="domain" description="Mycothiol-dependent maleylpyruvate isomerase metal-binding" evidence="1">
    <location>
        <begin position="18"/>
        <end position="157"/>
    </location>
</feature>
<dbReference type="AlphaFoldDB" id="A0A2U1F2L3"/>
<evidence type="ECO:0000313" key="2">
    <source>
        <dbReference type="EMBL" id="PVZ06402.1"/>
    </source>
</evidence>
<dbReference type="EMBL" id="QEKW01000013">
    <property type="protein sequence ID" value="PVZ06402.1"/>
    <property type="molecule type" value="Genomic_DNA"/>
</dbReference>
<dbReference type="Pfam" id="PF11716">
    <property type="entry name" value="MDMPI_N"/>
    <property type="match status" value="1"/>
</dbReference>
<dbReference type="NCBIfam" id="TIGR03083">
    <property type="entry name" value="maleylpyruvate isomerase family mycothiol-dependent enzyme"/>
    <property type="match status" value="1"/>
</dbReference>
<comment type="caution">
    <text evidence="2">The sequence shown here is derived from an EMBL/GenBank/DDBJ whole genome shotgun (WGS) entry which is preliminary data.</text>
</comment>
<name>A0A2U1F2L3_9PSEU</name>
<protein>
    <submittedName>
        <fullName evidence="2">Uncharacterized protein (TIGR03083 family)</fullName>
    </submittedName>
</protein>
<evidence type="ECO:0000259" key="1">
    <source>
        <dbReference type="Pfam" id="PF11716"/>
    </source>
</evidence>
<dbReference type="InterPro" id="IPR017517">
    <property type="entry name" value="Maleyloyr_isom"/>
</dbReference>